<dbReference type="EMBL" id="BSRZ01000002">
    <property type="protein sequence ID" value="GLW63052.1"/>
    <property type="molecule type" value="Genomic_DNA"/>
</dbReference>
<feature type="binding site" evidence="7">
    <location>
        <position position="117"/>
    </location>
    <ligand>
        <name>Zn(2+)</name>
        <dbReference type="ChEBI" id="CHEBI:29105"/>
        <label>1</label>
    </ligand>
</feature>
<dbReference type="PROSITE" id="PS00731">
    <property type="entry name" value="AP_NUCLEASE_F2_3"/>
    <property type="match status" value="1"/>
</dbReference>
<evidence type="ECO:0000256" key="3">
    <source>
        <dbReference type="ARBA" id="ARBA00022763"/>
    </source>
</evidence>
<keyword evidence="3 7" id="KW-0227">DNA damage</keyword>
<dbReference type="GO" id="GO:0003906">
    <property type="term" value="F:DNA-(apurinic or apyrimidinic site) endonuclease activity"/>
    <property type="evidence" value="ECO:0007669"/>
    <property type="project" value="TreeGrafter"/>
</dbReference>
<comment type="similarity">
    <text evidence="1 7">Belongs to the AP endonuclease 2 family.</text>
</comment>
<gene>
    <name evidence="7 9" type="primary">nfo</name>
    <name evidence="9" type="ORF">Arub01_12960</name>
</gene>
<dbReference type="GO" id="GO:0008081">
    <property type="term" value="F:phosphoric diester hydrolase activity"/>
    <property type="evidence" value="ECO:0007669"/>
    <property type="project" value="TreeGrafter"/>
</dbReference>
<dbReference type="InterPro" id="IPR018246">
    <property type="entry name" value="AP_endonuc_F2_Zn_BS"/>
</dbReference>
<evidence type="ECO:0000313" key="9">
    <source>
        <dbReference type="EMBL" id="GLW63052.1"/>
    </source>
</evidence>
<name>A0A9W6PT67_9ACTN</name>
<dbReference type="PROSITE" id="PS51432">
    <property type="entry name" value="AP_NUCLEASE_F2_4"/>
    <property type="match status" value="1"/>
</dbReference>
<dbReference type="GO" id="GO:0008833">
    <property type="term" value="F:deoxyribonuclease IV (phage-T4-induced) activity"/>
    <property type="evidence" value="ECO:0007669"/>
    <property type="project" value="UniProtKB-UniRule"/>
</dbReference>
<evidence type="ECO:0000313" key="10">
    <source>
        <dbReference type="Proteomes" id="UP001165124"/>
    </source>
</evidence>
<dbReference type="SUPFAM" id="SSF51658">
    <property type="entry name" value="Xylose isomerase-like"/>
    <property type="match status" value="1"/>
</dbReference>
<dbReference type="PANTHER" id="PTHR21445:SF0">
    <property type="entry name" value="APURINIC-APYRIMIDINIC ENDONUCLEASE"/>
    <property type="match status" value="1"/>
</dbReference>
<dbReference type="GO" id="GO:0003677">
    <property type="term" value="F:DNA binding"/>
    <property type="evidence" value="ECO:0007669"/>
    <property type="project" value="InterPro"/>
</dbReference>
<protein>
    <recommendedName>
        <fullName evidence="7">Probable endonuclease 4</fullName>
        <ecNumber evidence="7">3.1.21.2</ecNumber>
    </recommendedName>
    <alternativeName>
        <fullName evidence="7">Endodeoxyribonuclease IV</fullName>
    </alternativeName>
    <alternativeName>
        <fullName evidence="7">Endonuclease IV</fullName>
    </alternativeName>
</protein>
<comment type="function">
    <text evidence="7">Endonuclease IV plays a role in DNA repair. It cleaves phosphodiester bonds at apurinic or apyrimidinic (AP) sites, generating a 3'-hydroxyl group and a 5'-terminal sugar phosphate.</text>
</comment>
<dbReference type="GO" id="GO:0006284">
    <property type="term" value="P:base-excision repair"/>
    <property type="evidence" value="ECO:0007669"/>
    <property type="project" value="TreeGrafter"/>
</dbReference>
<proteinExistence type="inferred from homology"/>
<keyword evidence="10" id="KW-1185">Reference proteome</keyword>
<feature type="domain" description="Xylose isomerase-like TIM barrel" evidence="8">
    <location>
        <begin position="33"/>
        <end position="288"/>
    </location>
</feature>
<comment type="cofactor">
    <cofactor evidence="7">
        <name>Zn(2+)</name>
        <dbReference type="ChEBI" id="CHEBI:29105"/>
    </cofactor>
    <text evidence="7">Binds 3 Zn(2+) ions.</text>
</comment>
<dbReference type="AlphaFoldDB" id="A0A9W6PT67"/>
<sequence>MASSSVTSSGASPVCPVGAHVPVAGGLATGGLKYAAQIGAEAVQVFVSNPRGWALPEGRADEDARLRERADLPVYVHAAYLVNFGSPSADTLAKSAASVRHALRRGRAVGARGVVVHTGSAVSQPYEDAMRQVREHVLPLLEEIPDDGPDLLLEPMAGQGRMLCAQVQQLGPFFEALEHHPKLGVCFDTCHAFAAGHDLAAPGGAAATIDALVDTVGEGRLRLVHANDSKDACGSAKDRHENIGAGRIGEAPFAELFRHPAVAGVPFIIETPGRAPEPHRKDIETLKRLRDG</sequence>
<keyword evidence="5 7" id="KW-0862">Zinc</keyword>
<keyword evidence="7 9" id="KW-0255">Endonuclease</keyword>
<evidence type="ECO:0000256" key="7">
    <source>
        <dbReference type="HAMAP-Rule" id="MF_00152"/>
    </source>
</evidence>
<feature type="binding site" evidence="7">
    <location>
        <position position="238"/>
    </location>
    <ligand>
        <name>Zn(2+)</name>
        <dbReference type="ChEBI" id="CHEBI:29105"/>
        <label>3</label>
    </ligand>
</feature>
<dbReference type="Pfam" id="PF01261">
    <property type="entry name" value="AP_endonuc_2"/>
    <property type="match status" value="1"/>
</dbReference>
<dbReference type="InterPro" id="IPR001719">
    <property type="entry name" value="AP_endonuc_2"/>
</dbReference>
<dbReference type="PROSITE" id="PS00730">
    <property type="entry name" value="AP_NUCLEASE_F2_2"/>
    <property type="match status" value="1"/>
</dbReference>
<comment type="catalytic activity">
    <reaction evidence="7">
        <text>Endonucleolytic cleavage to 5'-phosphooligonucleotide end-products.</text>
        <dbReference type="EC" id="3.1.21.2"/>
    </reaction>
</comment>
<reference evidence="9" key="1">
    <citation type="submission" date="2023-02" db="EMBL/GenBank/DDBJ databases">
        <title>Actinomadura rubrobrunea NBRC 14622.</title>
        <authorList>
            <person name="Ichikawa N."/>
            <person name="Sato H."/>
            <person name="Tonouchi N."/>
        </authorList>
    </citation>
    <scope>NUCLEOTIDE SEQUENCE</scope>
    <source>
        <strain evidence="9">NBRC 14622</strain>
    </source>
</reference>
<dbReference type="RefSeq" id="WP_067918281.1">
    <property type="nucleotide sequence ID" value="NZ_BSRZ01000002.1"/>
</dbReference>
<feature type="binding site" evidence="7">
    <location>
        <position position="240"/>
    </location>
    <ligand>
        <name>Zn(2+)</name>
        <dbReference type="ChEBI" id="CHEBI:29105"/>
        <label>3</label>
    </ligand>
</feature>
<keyword evidence="6 7" id="KW-0234">DNA repair</keyword>
<evidence type="ECO:0000256" key="6">
    <source>
        <dbReference type="ARBA" id="ARBA00023204"/>
    </source>
</evidence>
<dbReference type="Gene3D" id="3.20.20.150">
    <property type="entry name" value="Divalent-metal-dependent TIM barrel enzymes"/>
    <property type="match status" value="1"/>
</dbReference>
<dbReference type="HAMAP" id="MF_00152">
    <property type="entry name" value="Nfo"/>
    <property type="match status" value="1"/>
</dbReference>
<evidence type="ECO:0000259" key="8">
    <source>
        <dbReference type="Pfam" id="PF01261"/>
    </source>
</evidence>
<dbReference type="PANTHER" id="PTHR21445">
    <property type="entry name" value="ENDONUCLEASE IV ENDODEOXYRIBONUCLEASE IV"/>
    <property type="match status" value="1"/>
</dbReference>
<accession>A0A9W6PT67</accession>
<feature type="binding site" evidence="7">
    <location>
        <position position="191"/>
    </location>
    <ligand>
        <name>Zn(2+)</name>
        <dbReference type="ChEBI" id="CHEBI:29105"/>
        <label>3</label>
    </ligand>
</feature>
<evidence type="ECO:0000256" key="1">
    <source>
        <dbReference type="ARBA" id="ARBA00005340"/>
    </source>
</evidence>
<keyword evidence="4 7" id="KW-0378">Hydrolase</keyword>
<dbReference type="InterPro" id="IPR036237">
    <property type="entry name" value="Xyl_isomerase-like_sf"/>
</dbReference>
<feature type="binding site" evidence="7">
    <location>
        <position position="225"/>
    </location>
    <ligand>
        <name>Zn(2+)</name>
        <dbReference type="ChEBI" id="CHEBI:29105"/>
        <label>2</label>
    </ligand>
</feature>
<dbReference type="EC" id="3.1.21.2" evidence="7"/>
<organism evidence="9 10">
    <name type="scientific">Actinomadura rubrobrunea</name>
    <dbReference type="NCBI Taxonomy" id="115335"/>
    <lineage>
        <taxon>Bacteria</taxon>
        <taxon>Bacillati</taxon>
        <taxon>Actinomycetota</taxon>
        <taxon>Actinomycetes</taxon>
        <taxon>Streptosporangiales</taxon>
        <taxon>Thermomonosporaceae</taxon>
        <taxon>Actinomadura</taxon>
    </lineage>
</organism>
<dbReference type="NCBIfam" id="TIGR00587">
    <property type="entry name" value="nfo"/>
    <property type="match status" value="1"/>
</dbReference>
<dbReference type="CDD" id="cd00019">
    <property type="entry name" value="AP2Ec"/>
    <property type="match status" value="1"/>
</dbReference>
<feature type="binding site" evidence="7">
    <location>
        <position position="77"/>
    </location>
    <ligand>
        <name>Zn(2+)</name>
        <dbReference type="ChEBI" id="CHEBI:29105"/>
        <label>1</label>
    </ligand>
</feature>
<keyword evidence="2 7" id="KW-0479">Metal-binding</keyword>
<comment type="caution">
    <text evidence="9">The sequence shown here is derived from an EMBL/GenBank/DDBJ whole genome shotgun (WGS) entry which is preliminary data.</text>
</comment>
<evidence type="ECO:0000256" key="2">
    <source>
        <dbReference type="ARBA" id="ARBA00022723"/>
    </source>
</evidence>
<dbReference type="Proteomes" id="UP001165124">
    <property type="component" value="Unassembled WGS sequence"/>
</dbReference>
<keyword evidence="7" id="KW-0540">Nuclease</keyword>
<dbReference type="SMART" id="SM00518">
    <property type="entry name" value="AP2Ec"/>
    <property type="match status" value="1"/>
</dbReference>
<dbReference type="InterPro" id="IPR013022">
    <property type="entry name" value="Xyl_isomerase-like_TIM-brl"/>
</dbReference>
<feature type="binding site" evidence="7">
    <location>
        <position position="154"/>
    </location>
    <ligand>
        <name>Zn(2+)</name>
        <dbReference type="ChEBI" id="CHEBI:29105"/>
        <label>2</label>
    </ligand>
</feature>
<feature type="binding site" evidence="7">
    <location>
        <position position="188"/>
    </location>
    <ligand>
        <name>Zn(2+)</name>
        <dbReference type="ChEBI" id="CHEBI:29105"/>
        <label>2</label>
    </ligand>
</feature>
<feature type="binding site" evidence="7">
    <location>
        <position position="270"/>
    </location>
    <ligand>
        <name>Zn(2+)</name>
        <dbReference type="ChEBI" id="CHEBI:29105"/>
        <label>2</label>
    </ligand>
</feature>
<feature type="binding site" evidence="7">
    <location>
        <position position="154"/>
    </location>
    <ligand>
        <name>Zn(2+)</name>
        <dbReference type="ChEBI" id="CHEBI:29105"/>
        <label>1</label>
    </ligand>
</feature>
<evidence type="ECO:0000256" key="5">
    <source>
        <dbReference type="ARBA" id="ARBA00022833"/>
    </source>
</evidence>
<evidence type="ECO:0000256" key="4">
    <source>
        <dbReference type="ARBA" id="ARBA00022801"/>
    </source>
</evidence>
<dbReference type="GO" id="GO:0008270">
    <property type="term" value="F:zinc ion binding"/>
    <property type="evidence" value="ECO:0007669"/>
    <property type="project" value="UniProtKB-UniRule"/>
</dbReference>